<keyword evidence="3" id="KW-1185">Reference proteome</keyword>
<organism evidence="2 3">
    <name type="scientific">Limosilactobacillus equigenerosi DSM 18793 = JCM 14505</name>
    <dbReference type="NCBI Taxonomy" id="1423742"/>
    <lineage>
        <taxon>Bacteria</taxon>
        <taxon>Bacillati</taxon>
        <taxon>Bacillota</taxon>
        <taxon>Bacilli</taxon>
        <taxon>Lactobacillales</taxon>
        <taxon>Lactobacillaceae</taxon>
        <taxon>Limosilactobacillus</taxon>
    </lineage>
</organism>
<sequence>MVTENKQLAKLKKHPNRKQVNVKHSKIRQEVETAMVKVFMDNRELMDRLENK</sequence>
<dbReference type="EMBL" id="AZGC01000010">
    <property type="protein sequence ID" value="KRL96272.1"/>
    <property type="molecule type" value="Genomic_DNA"/>
</dbReference>
<protein>
    <submittedName>
        <fullName evidence="2">Uncharacterized protein</fullName>
    </submittedName>
</protein>
<accession>A0A0R1USU7</accession>
<comment type="caution">
    <text evidence="2">The sequence shown here is derived from an EMBL/GenBank/DDBJ whole genome shotgun (WGS) entry which is preliminary data.</text>
</comment>
<feature type="region of interest" description="Disordered" evidence="1">
    <location>
        <begin position="1"/>
        <end position="24"/>
    </location>
</feature>
<dbReference type="AlphaFoldDB" id="A0A0R1USU7"/>
<evidence type="ECO:0000313" key="3">
    <source>
        <dbReference type="Proteomes" id="UP000051084"/>
    </source>
</evidence>
<feature type="compositionally biased region" description="Basic residues" evidence="1">
    <location>
        <begin position="9"/>
        <end position="24"/>
    </location>
</feature>
<reference evidence="2 3" key="1">
    <citation type="journal article" date="2015" name="Genome Announc.">
        <title>Expanding the biotechnology potential of lactobacilli through comparative genomics of 213 strains and associated genera.</title>
        <authorList>
            <person name="Sun Z."/>
            <person name="Harris H.M."/>
            <person name="McCann A."/>
            <person name="Guo C."/>
            <person name="Argimon S."/>
            <person name="Zhang W."/>
            <person name="Yang X."/>
            <person name="Jeffery I.B."/>
            <person name="Cooney J.C."/>
            <person name="Kagawa T.F."/>
            <person name="Liu W."/>
            <person name="Song Y."/>
            <person name="Salvetti E."/>
            <person name="Wrobel A."/>
            <person name="Rasinkangas P."/>
            <person name="Parkhill J."/>
            <person name="Rea M.C."/>
            <person name="O'Sullivan O."/>
            <person name="Ritari J."/>
            <person name="Douillard F.P."/>
            <person name="Paul Ross R."/>
            <person name="Yang R."/>
            <person name="Briner A.E."/>
            <person name="Felis G.E."/>
            <person name="de Vos W.M."/>
            <person name="Barrangou R."/>
            <person name="Klaenhammer T.R."/>
            <person name="Caufield P.W."/>
            <person name="Cui Y."/>
            <person name="Zhang H."/>
            <person name="O'Toole P.W."/>
        </authorList>
    </citation>
    <scope>NUCLEOTIDE SEQUENCE [LARGE SCALE GENOMIC DNA]</scope>
    <source>
        <strain evidence="2 3">DSM 18793</strain>
    </source>
</reference>
<dbReference type="Proteomes" id="UP000051084">
    <property type="component" value="Unassembled WGS sequence"/>
</dbReference>
<name>A0A0R1USU7_9LACO</name>
<evidence type="ECO:0000256" key="1">
    <source>
        <dbReference type="SAM" id="MobiDB-lite"/>
    </source>
</evidence>
<dbReference type="STRING" id="417373.GCA_001570685_00686"/>
<dbReference type="PATRIC" id="fig|1423742.4.peg.284"/>
<proteinExistence type="predicted"/>
<gene>
    <name evidence="2" type="ORF">FC21_GL000269</name>
</gene>
<evidence type="ECO:0000313" key="2">
    <source>
        <dbReference type="EMBL" id="KRL96272.1"/>
    </source>
</evidence>
<dbReference type="RefSeq" id="WP_156249817.1">
    <property type="nucleotide sequence ID" value="NZ_AZGC01000010.1"/>
</dbReference>